<dbReference type="Pfam" id="PF00781">
    <property type="entry name" value="DAGK_cat"/>
    <property type="match status" value="1"/>
</dbReference>
<evidence type="ECO:0000256" key="29">
    <source>
        <dbReference type="ARBA" id="ARBA00048876"/>
    </source>
</evidence>
<evidence type="ECO:0000256" key="27">
    <source>
        <dbReference type="ARBA" id="ARBA00048034"/>
    </source>
</evidence>
<comment type="cofactor">
    <cofactor evidence="1">
        <name>Mg(2+)</name>
        <dbReference type="ChEBI" id="CHEBI:18420"/>
    </cofactor>
</comment>
<evidence type="ECO:0000256" key="11">
    <source>
        <dbReference type="ARBA" id="ARBA00023098"/>
    </source>
</evidence>
<dbReference type="InterPro" id="IPR001206">
    <property type="entry name" value="Diacylglycerol_kinase_cat_dom"/>
</dbReference>
<dbReference type="GO" id="GO:0047620">
    <property type="term" value="F:acylglycerol kinase activity"/>
    <property type="evidence" value="ECO:0007669"/>
    <property type="project" value="UniProtKB-EC"/>
</dbReference>
<comment type="catalytic activity">
    <reaction evidence="17">
        <text>1-(9Z-octadecenoyl)-sn-glycerol + ATP = 1-(9Z-octadecenoyl)-sn-glycero-3-phosphate + ADP + H(+)</text>
        <dbReference type="Rhea" id="RHEA:41079"/>
        <dbReference type="ChEBI" id="CHEBI:15378"/>
        <dbReference type="ChEBI" id="CHEBI:30616"/>
        <dbReference type="ChEBI" id="CHEBI:74544"/>
        <dbReference type="ChEBI" id="CHEBI:75757"/>
        <dbReference type="ChEBI" id="CHEBI:456216"/>
    </reaction>
    <physiologicalReaction direction="left-to-right" evidence="17">
        <dbReference type="Rhea" id="RHEA:41080"/>
    </physiologicalReaction>
</comment>
<evidence type="ECO:0000256" key="15">
    <source>
        <dbReference type="ARBA" id="ARBA00023411"/>
    </source>
</evidence>
<name>A0A5N5SX88_9CRUS</name>
<dbReference type="GO" id="GO:0005743">
    <property type="term" value="C:mitochondrial inner membrane"/>
    <property type="evidence" value="ECO:0007669"/>
    <property type="project" value="UniProtKB-SubCell"/>
</dbReference>
<comment type="catalytic activity">
    <reaction evidence="28">
        <text>a monoacylglycerol + ATP = a monoacyl-sn-glycero-3-phosphate + ADP + H(+)</text>
        <dbReference type="Rhea" id="RHEA:19293"/>
        <dbReference type="ChEBI" id="CHEBI:15378"/>
        <dbReference type="ChEBI" id="CHEBI:17408"/>
        <dbReference type="ChEBI" id="CHEBI:30616"/>
        <dbReference type="ChEBI" id="CHEBI:77589"/>
        <dbReference type="ChEBI" id="CHEBI:456216"/>
        <dbReference type="EC" id="2.7.1.94"/>
    </reaction>
    <physiologicalReaction direction="left-to-right" evidence="28">
        <dbReference type="Rhea" id="RHEA:19294"/>
    </physiologicalReaction>
</comment>
<dbReference type="InterPro" id="IPR050187">
    <property type="entry name" value="Lipid_Phosphate_FormReg"/>
</dbReference>
<evidence type="ECO:0000256" key="28">
    <source>
        <dbReference type="ARBA" id="ARBA00048663"/>
    </source>
</evidence>
<dbReference type="SMART" id="SM00046">
    <property type="entry name" value="DAGKc"/>
    <property type="match status" value="1"/>
</dbReference>
<evidence type="ECO:0000256" key="22">
    <source>
        <dbReference type="ARBA" id="ARBA00026096"/>
    </source>
</evidence>
<proteinExistence type="inferred from homology"/>
<keyword evidence="8 31" id="KW-0418">Kinase</keyword>
<dbReference type="GO" id="GO:0004143">
    <property type="term" value="F:ATP-dependent diacylglycerol kinase activity"/>
    <property type="evidence" value="ECO:0007669"/>
    <property type="project" value="UniProtKB-EC"/>
</dbReference>
<evidence type="ECO:0000256" key="14">
    <source>
        <dbReference type="ARBA" id="ARBA00023371"/>
    </source>
</evidence>
<evidence type="ECO:0000313" key="32">
    <source>
        <dbReference type="Proteomes" id="UP000326759"/>
    </source>
</evidence>
<comment type="pathway">
    <text evidence="4">Lipid metabolism; glycerolipid metabolism.</text>
</comment>
<dbReference type="GO" id="GO:0046512">
    <property type="term" value="P:sphingosine biosynthetic process"/>
    <property type="evidence" value="ECO:0007669"/>
    <property type="project" value="TreeGrafter"/>
</dbReference>
<evidence type="ECO:0000256" key="24">
    <source>
        <dbReference type="ARBA" id="ARBA00026142"/>
    </source>
</evidence>
<evidence type="ECO:0000256" key="16">
    <source>
        <dbReference type="ARBA" id="ARBA00024483"/>
    </source>
</evidence>
<keyword evidence="12" id="KW-0496">Mitochondrion</keyword>
<dbReference type="InterPro" id="IPR016064">
    <property type="entry name" value="NAD/diacylglycerol_kinase_sf"/>
</dbReference>
<evidence type="ECO:0000256" key="2">
    <source>
        <dbReference type="ARBA" id="ARBA00004569"/>
    </source>
</evidence>
<dbReference type="GO" id="GO:0001729">
    <property type="term" value="F:ceramide kinase activity"/>
    <property type="evidence" value="ECO:0007669"/>
    <property type="project" value="UniProtKB-EC"/>
</dbReference>
<comment type="catalytic activity">
    <reaction evidence="19">
        <text>2-(5Z,8Z,11Z,14Z-eicosatetraenoyl)-glycerol + ATP = 2-(5Z,8Z,11Z,14Z-eicosatetraenoyl)-sn-glycero-3-phosphate + ADP + H(+)</text>
        <dbReference type="Rhea" id="RHEA:43316"/>
        <dbReference type="ChEBI" id="CHEBI:15378"/>
        <dbReference type="ChEBI" id="CHEBI:30616"/>
        <dbReference type="ChEBI" id="CHEBI:52392"/>
        <dbReference type="ChEBI" id="CHEBI:78209"/>
        <dbReference type="ChEBI" id="CHEBI:456216"/>
    </reaction>
    <physiologicalReaction direction="left-to-right" evidence="19">
        <dbReference type="Rhea" id="RHEA:43317"/>
    </physiologicalReaction>
</comment>
<comment type="catalytic activity">
    <reaction evidence="29">
        <text>N-(hexanoyl)sphing-4-enine + ATP = N-hexanoylsphing-4-enine 1-phosphate + ADP + H(+)</text>
        <dbReference type="Rhea" id="RHEA:43312"/>
        <dbReference type="ChEBI" id="CHEBI:15378"/>
        <dbReference type="ChEBI" id="CHEBI:30616"/>
        <dbReference type="ChEBI" id="CHEBI:63867"/>
        <dbReference type="ChEBI" id="CHEBI:82959"/>
        <dbReference type="ChEBI" id="CHEBI:456216"/>
    </reaction>
    <physiologicalReaction direction="left-to-right" evidence="29">
        <dbReference type="Rhea" id="RHEA:43313"/>
    </physiologicalReaction>
</comment>
<dbReference type="GO" id="GO:0046486">
    <property type="term" value="P:glycerolipid metabolic process"/>
    <property type="evidence" value="ECO:0007669"/>
    <property type="project" value="UniProtKB-UniPathway"/>
</dbReference>
<keyword evidence="10" id="KW-0067">ATP-binding</keyword>
<dbReference type="PANTHER" id="PTHR12358:SF31">
    <property type="entry name" value="ACYLGLYCEROL KINASE, MITOCHONDRIAL"/>
    <property type="match status" value="1"/>
</dbReference>
<comment type="subcellular location">
    <subcellularLocation>
        <location evidence="3">Mitochondrion inner membrane</location>
        <topology evidence="3">Peripheral membrane protein</topology>
    </subcellularLocation>
    <subcellularLocation>
        <location evidence="2">Mitochondrion intermembrane space</location>
    </subcellularLocation>
</comment>
<dbReference type="SUPFAM" id="SSF111331">
    <property type="entry name" value="NAD kinase/diacylglycerol kinase-like"/>
    <property type="match status" value="1"/>
</dbReference>
<comment type="catalytic activity">
    <reaction evidence="15">
        <text>a 1,2-diacyl-sn-glycerol + ATP = a 1,2-diacyl-sn-glycero-3-phosphate + ADP + H(+)</text>
        <dbReference type="Rhea" id="RHEA:10272"/>
        <dbReference type="ChEBI" id="CHEBI:15378"/>
        <dbReference type="ChEBI" id="CHEBI:17815"/>
        <dbReference type="ChEBI" id="CHEBI:30616"/>
        <dbReference type="ChEBI" id="CHEBI:58608"/>
        <dbReference type="ChEBI" id="CHEBI:456216"/>
        <dbReference type="EC" id="2.7.1.107"/>
    </reaction>
    <physiologicalReaction direction="left-to-right" evidence="15">
        <dbReference type="Rhea" id="RHEA:10273"/>
    </physiologicalReaction>
</comment>
<evidence type="ECO:0000256" key="23">
    <source>
        <dbReference type="ARBA" id="ARBA00026098"/>
    </source>
</evidence>
<evidence type="ECO:0000256" key="1">
    <source>
        <dbReference type="ARBA" id="ARBA00001946"/>
    </source>
</evidence>
<dbReference type="GO" id="GO:0005758">
    <property type="term" value="C:mitochondrial intermembrane space"/>
    <property type="evidence" value="ECO:0007669"/>
    <property type="project" value="UniProtKB-SubCell"/>
</dbReference>
<evidence type="ECO:0000256" key="4">
    <source>
        <dbReference type="ARBA" id="ARBA00005175"/>
    </source>
</evidence>
<dbReference type="Gene3D" id="3.40.50.10330">
    <property type="entry name" value="Probable inorganic polyphosphate/atp-NAD kinase, domain 1"/>
    <property type="match status" value="1"/>
</dbReference>
<dbReference type="UniPathway" id="UPA00230"/>
<comment type="catalytic activity">
    <reaction evidence="18">
        <text>a 1-acyl-sn-glycerol + ATP = a 1-acyl-sn-glycero-3-phosphate + ADP + H(+)</text>
        <dbReference type="Rhea" id="RHEA:33747"/>
        <dbReference type="ChEBI" id="CHEBI:15378"/>
        <dbReference type="ChEBI" id="CHEBI:30616"/>
        <dbReference type="ChEBI" id="CHEBI:57970"/>
        <dbReference type="ChEBI" id="CHEBI:64683"/>
        <dbReference type="ChEBI" id="CHEBI:456216"/>
    </reaction>
    <physiologicalReaction direction="left-to-right" evidence="18">
        <dbReference type="Rhea" id="RHEA:33748"/>
    </physiologicalReaction>
</comment>
<keyword evidence="7" id="KW-0547">Nucleotide-binding</keyword>
<feature type="domain" description="DAGKc" evidence="30">
    <location>
        <begin position="59"/>
        <end position="201"/>
    </location>
</feature>
<organism evidence="31 32">
    <name type="scientific">Armadillidium nasatum</name>
    <dbReference type="NCBI Taxonomy" id="96803"/>
    <lineage>
        <taxon>Eukaryota</taxon>
        <taxon>Metazoa</taxon>
        <taxon>Ecdysozoa</taxon>
        <taxon>Arthropoda</taxon>
        <taxon>Crustacea</taxon>
        <taxon>Multicrustacea</taxon>
        <taxon>Malacostraca</taxon>
        <taxon>Eumalacostraca</taxon>
        <taxon>Peracarida</taxon>
        <taxon>Isopoda</taxon>
        <taxon>Oniscidea</taxon>
        <taxon>Crinocheta</taxon>
        <taxon>Armadillidiidae</taxon>
        <taxon>Armadillidium</taxon>
    </lineage>
</organism>
<evidence type="ECO:0000256" key="8">
    <source>
        <dbReference type="ARBA" id="ARBA00022777"/>
    </source>
</evidence>
<dbReference type="InterPro" id="IPR045579">
    <property type="entry name" value="AGK_C"/>
</dbReference>
<evidence type="ECO:0000256" key="25">
    <source>
        <dbReference type="ARBA" id="ARBA00030553"/>
    </source>
</evidence>
<dbReference type="GO" id="GO:0005524">
    <property type="term" value="F:ATP binding"/>
    <property type="evidence" value="ECO:0007669"/>
    <property type="project" value="UniProtKB-KW"/>
</dbReference>
<accession>A0A5N5SX88</accession>
<sequence length="444" mass="50668">MVLKVFRIIKNHPKKIIFFSSVIGFAGRYGKQKYDEQCLMRAYCEEASKFGDELYHLGDEERHITVILNPAANNGKCSSKYEKYCAPLFHLAGMKVAVMKTEYENQAKEIMNVMDNTHGVVVAGGDGTLSEVLTGLLRREDSSTACRKFPLGILPLGVSNSAASSIWGFNKTPEVEHLAEATMSIIKNFRRGMDVIEVTPFEEGENKKPVYAASQIEWGAFRDAEVRKSVYWYWSFLKTYMVYVFSSYKDLSWNCSADIKYCHPCSGCCKCKEKEQREYLEALKKKPRRWWEAFIPRSKNNSEEEHIDYSTIINEKCGEIQDLSLSNVCDVRIVSSNSTKAQNINGYSLSLQIGKEDLSSFDFIKEGWRRERGYKPTIDNEFIVGEIFLNPSDNVLKDKAGEDRKLSIDNENFEVKPMKIRPKENAVTIFAPPKLKPALNQEIA</sequence>
<comment type="catalytic activity">
    <reaction evidence="14">
        <text>1,2-di-(9Z-octadecenoyl)-sn-glycerol + ATP = 1,2-di-(9Z-octadecenoyl)-sn-glycero-3-phosphate + ADP + H(+)</text>
        <dbReference type="Rhea" id="RHEA:40327"/>
        <dbReference type="ChEBI" id="CHEBI:15378"/>
        <dbReference type="ChEBI" id="CHEBI:30616"/>
        <dbReference type="ChEBI" id="CHEBI:52333"/>
        <dbReference type="ChEBI" id="CHEBI:74546"/>
        <dbReference type="ChEBI" id="CHEBI:456216"/>
    </reaction>
    <physiologicalReaction direction="left-to-right" evidence="14">
        <dbReference type="Rhea" id="RHEA:40328"/>
    </physiologicalReaction>
</comment>
<dbReference type="OrthoDB" id="9979394at2759"/>
<keyword evidence="6" id="KW-0808">Transferase</keyword>
<dbReference type="EC" id="2.7.1.94" evidence="23"/>
<reference evidence="31 32" key="1">
    <citation type="journal article" date="2019" name="PLoS Biol.">
        <title>Sex chromosomes control vertical transmission of feminizing Wolbachia symbionts in an isopod.</title>
        <authorList>
            <person name="Becking T."/>
            <person name="Chebbi M.A."/>
            <person name="Giraud I."/>
            <person name="Moumen B."/>
            <person name="Laverre T."/>
            <person name="Caubet Y."/>
            <person name="Peccoud J."/>
            <person name="Gilbert C."/>
            <person name="Cordaux R."/>
        </authorList>
    </citation>
    <scope>NUCLEOTIDE SEQUENCE [LARGE SCALE GENOMIC DNA]</scope>
    <source>
        <strain evidence="31">ANa2</strain>
        <tissue evidence="31">Whole body excluding digestive tract and cuticle</tissue>
    </source>
</reference>
<keyword evidence="9" id="KW-0999">Mitochondrion inner membrane</keyword>
<comment type="catalytic activity">
    <reaction evidence="16">
        <text>1-(5Z,8Z,11Z,14Z-eicosatetraenoyl)-sn-glycerol + ATP = 1-(5Z,8Z,11Z,14Z-eicosatetraenoyl)-sn-glycero-3-phosphate + ADP + H(+)</text>
        <dbReference type="Rhea" id="RHEA:43328"/>
        <dbReference type="ChEBI" id="CHEBI:15378"/>
        <dbReference type="ChEBI" id="CHEBI:30616"/>
        <dbReference type="ChEBI" id="CHEBI:34071"/>
        <dbReference type="ChEBI" id="CHEBI:74938"/>
        <dbReference type="ChEBI" id="CHEBI:456216"/>
    </reaction>
    <physiologicalReaction direction="left-to-right" evidence="16">
        <dbReference type="Rhea" id="RHEA:43329"/>
    </physiologicalReaction>
</comment>
<evidence type="ECO:0000256" key="6">
    <source>
        <dbReference type="ARBA" id="ARBA00022679"/>
    </source>
</evidence>
<evidence type="ECO:0000256" key="19">
    <source>
        <dbReference type="ARBA" id="ARBA00024556"/>
    </source>
</evidence>
<evidence type="ECO:0000256" key="5">
    <source>
        <dbReference type="ARBA" id="ARBA00012133"/>
    </source>
</evidence>
<dbReference type="Proteomes" id="UP000326759">
    <property type="component" value="Unassembled WGS sequence"/>
</dbReference>
<dbReference type="EC" id="2.7.1.107" evidence="5"/>
<evidence type="ECO:0000256" key="13">
    <source>
        <dbReference type="ARBA" id="ARBA00023136"/>
    </source>
</evidence>
<protein>
    <recommendedName>
        <fullName evidence="24">Acylglycerol kinase, mitochondrial</fullName>
        <ecNumber evidence="5">2.7.1.107</ecNumber>
        <ecNumber evidence="22">2.7.1.138</ecNumber>
        <ecNumber evidence="23">2.7.1.94</ecNumber>
    </recommendedName>
    <alternativeName>
        <fullName evidence="25">Multiple substrate lipid kinase</fullName>
    </alternativeName>
</protein>
<dbReference type="Pfam" id="PF19712">
    <property type="entry name" value="AGK_C"/>
    <property type="match status" value="1"/>
</dbReference>
<comment type="caution">
    <text evidence="31">The sequence shown here is derived from an EMBL/GenBank/DDBJ whole genome shotgun (WGS) entry which is preliminary data.</text>
</comment>
<dbReference type="InterPro" id="IPR017438">
    <property type="entry name" value="ATP-NAD_kinase_N"/>
</dbReference>
<evidence type="ECO:0000256" key="26">
    <source>
        <dbReference type="ARBA" id="ARBA00044480"/>
    </source>
</evidence>
<evidence type="ECO:0000313" key="31">
    <source>
        <dbReference type="EMBL" id="KAB7498518.1"/>
    </source>
</evidence>
<dbReference type="PANTHER" id="PTHR12358">
    <property type="entry name" value="SPHINGOSINE KINASE"/>
    <property type="match status" value="1"/>
</dbReference>
<comment type="catalytic activity">
    <reaction evidence="27">
        <text>an N-acylsphing-4-enine + ATP = an N-acylsphing-4-enine 1-phosphate + ADP + H(+)</text>
        <dbReference type="Rhea" id="RHEA:17929"/>
        <dbReference type="ChEBI" id="CHEBI:15378"/>
        <dbReference type="ChEBI" id="CHEBI:30616"/>
        <dbReference type="ChEBI" id="CHEBI:52639"/>
        <dbReference type="ChEBI" id="CHEBI:57674"/>
        <dbReference type="ChEBI" id="CHEBI:456216"/>
        <dbReference type="EC" id="2.7.1.138"/>
    </reaction>
    <physiologicalReaction direction="left-to-right" evidence="27">
        <dbReference type="Rhea" id="RHEA:17930"/>
    </physiologicalReaction>
</comment>
<keyword evidence="11" id="KW-0443">Lipid metabolism</keyword>
<dbReference type="EC" id="2.7.1.138" evidence="22"/>
<evidence type="ECO:0000256" key="3">
    <source>
        <dbReference type="ARBA" id="ARBA00004637"/>
    </source>
</evidence>
<comment type="similarity">
    <text evidence="21">Belongs to the AGK family.</text>
</comment>
<evidence type="ECO:0000256" key="21">
    <source>
        <dbReference type="ARBA" id="ARBA00025749"/>
    </source>
</evidence>
<gene>
    <name evidence="31" type="primary">AGK</name>
    <name evidence="31" type="ORF">Anas_01131</name>
</gene>
<keyword evidence="13" id="KW-0472">Membrane</keyword>
<dbReference type="PROSITE" id="PS50146">
    <property type="entry name" value="DAGK"/>
    <property type="match status" value="1"/>
</dbReference>
<evidence type="ECO:0000256" key="10">
    <source>
        <dbReference type="ARBA" id="ARBA00022840"/>
    </source>
</evidence>
<dbReference type="AlphaFoldDB" id="A0A5N5SX88"/>
<evidence type="ECO:0000256" key="20">
    <source>
        <dbReference type="ARBA" id="ARBA00024636"/>
    </source>
</evidence>
<comment type="catalytic activity">
    <reaction evidence="26">
        <text>a 2-acylglycerol + ATP = a 2-acyl-sn-glycerol 3-phosphate + ADP + H(+)</text>
        <dbReference type="Rhea" id="RHEA:39847"/>
        <dbReference type="ChEBI" id="CHEBI:15378"/>
        <dbReference type="ChEBI" id="CHEBI:17389"/>
        <dbReference type="ChEBI" id="CHEBI:30616"/>
        <dbReference type="ChEBI" id="CHEBI:64982"/>
        <dbReference type="ChEBI" id="CHEBI:456216"/>
    </reaction>
    <physiologicalReaction direction="left-to-right" evidence="26">
        <dbReference type="Rhea" id="RHEA:39848"/>
    </physiologicalReaction>
</comment>
<evidence type="ECO:0000259" key="30">
    <source>
        <dbReference type="PROSITE" id="PS50146"/>
    </source>
</evidence>
<evidence type="ECO:0000256" key="18">
    <source>
        <dbReference type="ARBA" id="ARBA00024512"/>
    </source>
</evidence>
<comment type="catalytic activity">
    <reaction evidence="20">
        <text>1-hexadecanoyl-sn-glycerol + ATP = 1-hexadecanoyl-sn-glycero-3-phosphate + ADP + H(+)</text>
        <dbReference type="Rhea" id="RHEA:43308"/>
        <dbReference type="ChEBI" id="CHEBI:15378"/>
        <dbReference type="ChEBI" id="CHEBI:30616"/>
        <dbReference type="ChEBI" id="CHEBI:57518"/>
        <dbReference type="ChEBI" id="CHEBI:75542"/>
        <dbReference type="ChEBI" id="CHEBI:456216"/>
    </reaction>
    <physiologicalReaction direction="left-to-right" evidence="20">
        <dbReference type="Rhea" id="RHEA:43309"/>
    </physiologicalReaction>
</comment>
<evidence type="ECO:0000256" key="7">
    <source>
        <dbReference type="ARBA" id="ARBA00022741"/>
    </source>
</evidence>
<evidence type="ECO:0000256" key="9">
    <source>
        <dbReference type="ARBA" id="ARBA00022792"/>
    </source>
</evidence>
<evidence type="ECO:0000256" key="17">
    <source>
        <dbReference type="ARBA" id="ARBA00024505"/>
    </source>
</evidence>
<evidence type="ECO:0000256" key="12">
    <source>
        <dbReference type="ARBA" id="ARBA00023128"/>
    </source>
</evidence>
<keyword evidence="32" id="KW-1185">Reference proteome</keyword>
<dbReference type="GO" id="GO:0046513">
    <property type="term" value="P:ceramide biosynthetic process"/>
    <property type="evidence" value="ECO:0007669"/>
    <property type="project" value="TreeGrafter"/>
</dbReference>
<dbReference type="EMBL" id="SEYY01019205">
    <property type="protein sequence ID" value="KAB7498518.1"/>
    <property type="molecule type" value="Genomic_DNA"/>
</dbReference>